<dbReference type="RefSeq" id="WP_136446987.1">
    <property type="nucleotide sequence ID" value="NZ_SSXH01000053.1"/>
</dbReference>
<gene>
    <name evidence="1" type="ORF">E7Y31_04050</name>
</gene>
<name>A0A4S5ETB8_9ACTN</name>
<organism evidence="1 2">
    <name type="scientific">Candidatus Frankia alpina</name>
    <dbReference type="NCBI Taxonomy" id="2699483"/>
    <lineage>
        <taxon>Bacteria</taxon>
        <taxon>Bacillati</taxon>
        <taxon>Actinomycetota</taxon>
        <taxon>Actinomycetes</taxon>
        <taxon>Frankiales</taxon>
        <taxon>Frankiaceae</taxon>
        <taxon>Frankia</taxon>
    </lineage>
</organism>
<reference evidence="1 2" key="1">
    <citation type="submission" date="2019-04" db="EMBL/GenBank/DDBJ databases">
        <title>Draft genome sequences for three unisolated Alnus-infective Frankia Sp+ strains, AgTrS, AiOr and AvVan, the first sequenced Frankia strains able to sporulate in-planta.</title>
        <authorList>
            <person name="Bethencourt L."/>
            <person name="Vautrin F."/>
            <person name="Taib N."/>
            <person name="Dubost A."/>
            <person name="Castro-Garcia L."/>
            <person name="Imbaud O."/>
            <person name="Abrouk D."/>
            <person name="Fournier P."/>
            <person name="Briolay J."/>
            <person name="Nguyen A."/>
            <person name="Normand P."/>
            <person name="Fernandez M.P."/>
            <person name="Brochier-Armanet C."/>
            <person name="Herrera-Belaroussi A."/>
        </authorList>
    </citation>
    <scope>NUCLEOTIDE SEQUENCE [LARGE SCALE GENOMIC DNA]</scope>
    <source>
        <strain evidence="1 2">AvVan</strain>
    </source>
</reference>
<keyword evidence="2" id="KW-1185">Reference proteome</keyword>
<dbReference type="OrthoDB" id="5244321at2"/>
<dbReference type="InterPro" id="IPR009200">
    <property type="entry name" value="DUF1269_membrane"/>
</dbReference>
<sequence length="166" mass="17451">MAEQLVVLGFDSVEQARQAWSLGRRLRREKRLDLADGTLVWRDESGRVTIRRVASAARTAALGGALCGGVIGTVFLAPFVGLGIGAGAGALASRINGPGVDDDLVRRIAGYLQPGRAAIFAVVRRSAAGDVAAALIPHHPVVIMTTLPAERERRLARALGRRPASA</sequence>
<comment type="caution">
    <text evidence="1">The sequence shown here is derived from an EMBL/GenBank/DDBJ whole genome shotgun (WGS) entry which is preliminary data.</text>
</comment>
<dbReference type="Proteomes" id="UP000305282">
    <property type="component" value="Unassembled WGS sequence"/>
</dbReference>
<proteinExistence type="predicted"/>
<dbReference type="Pfam" id="PF06897">
    <property type="entry name" value="DUF1269"/>
    <property type="match status" value="1"/>
</dbReference>
<accession>A0A4S5ETB8</accession>
<evidence type="ECO:0000313" key="1">
    <source>
        <dbReference type="EMBL" id="THJ75686.1"/>
    </source>
</evidence>
<dbReference type="EMBL" id="SSXH01000053">
    <property type="protein sequence ID" value="THJ75686.1"/>
    <property type="molecule type" value="Genomic_DNA"/>
</dbReference>
<evidence type="ECO:0000313" key="2">
    <source>
        <dbReference type="Proteomes" id="UP000305282"/>
    </source>
</evidence>
<dbReference type="AlphaFoldDB" id="A0A4S5ETB8"/>
<protein>
    <submittedName>
        <fullName evidence="1">DUF1269 domain-containing protein</fullName>
    </submittedName>
</protein>